<evidence type="ECO:0000313" key="1">
    <source>
        <dbReference type="EMBL" id="KAK5636037.1"/>
    </source>
</evidence>
<comment type="caution">
    <text evidence="1">The sequence shown here is derived from an EMBL/GenBank/DDBJ whole genome shotgun (WGS) entry which is preliminary data.</text>
</comment>
<keyword evidence="2" id="KW-1185">Reference proteome</keyword>
<dbReference type="Proteomes" id="UP001305414">
    <property type="component" value="Unassembled WGS sequence"/>
</dbReference>
<proteinExistence type="predicted"/>
<organism evidence="1 2">
    <name type="scientific">Xylaria bambusicola</name>
    <dbReference type="NCBI Taxonomy" id="326684"/>
    <lineage>
        <taxon>Eukaryota</taxon>
        <taxon>Fungi</taxon>
        <taxon>Dikarya</taxon>
        <taxon>Ascomycota</taxon>
        <taxon>Pezizomycotina</taxon>
        <taxon>Sordariomycetes</taxon>
        <taxon>Xylariomycetidae</taxon>
        <taxon>Xylariales</taxon>
        <taxon>Xylariaceae</taxon>
        <taxon>Xylaria</taxon>
    </lineage>
</organism>
<dbReference type="AlphaFoldDB" id="A0AAN7ZA78"/>
<sequence length="98" mass="11866">MTTPRPTSSFYSDDFEFQGLLQRLSQVTWEQEIRTIHTLEEEKRYWQQQLFKGHDEWSSIYDAVQVRDVLVLMRRVLQENKIKGETERQKWMANSTVI</sequence>
<name>A0AAN7ZA78_9PEZI</name>
<evidence type="ECO:0000313" key="2">
    <source>
        <dbReference type="Proteomes" id="UP001305414"/>
    </source>
</evidence>
<dbReference type="EMBL" id="JAWHQM010000061">
    <property type="protein sequence ID" value="KAK5636037.1"/>
    <property type="molecule type" value="Genomic_DNA"/>
</dbReference>
<protein>
    <submittedName>
        <fullName evidence="1">Uncharacterized protein</fullName>
    </submittedName>
</protein>
<gene>
    <name evidence="1" type="ORF">RRF57_011749</name>
</gene>
<reference evidence="1 2" key="1">
    <citation type="submission" date="2023-10" db="EMBL/GenBank/DDBJ databases">
        <title>Draft genome sequence of Xylaria bambusicola isolate GMP-LS, the root and basal stem rot pathogen of sugarcane in Indonesia.</title>
        <authorList>
            <person name="Selvaraj P."/>
            <person name="Muralishankar V."/>
            <person name="Muruganantham S."/>
            <person name="Sp S."/>
            <person name="Haryani S."/>
            <person name="Lau K.J.X."/>
            <person name="Naqvi N.I."/>
        </authorList>
    </citation>
    <scope>NUCLEOTIDE SEQUENCE [LARGE SCALE GENOMIC DNA]</scope>
    <source>
        <strain evidence="1">GMP-LS</strain>
    </source>
</reference>
<accession>A0AAN7ZA78</accession>